<evidence type="ECO:0000256" key="1">
    <source>
        <dbReference type="SAM" id="Phobius"/>
    </source>
</evidence>
<dbReference type="RefSeq" id="WP_130914887.1">
    <property type="nucleotide sequence ID" value="NZ_LR215974.1"/>
</dbReference>
<evidence type="ECO:0000313" key="2">
    <source>
        <dbReference type="EMBL" id="VFB04700.1"/>
    </source>
</evidence>
<dbReference type="KEGG" id="ctai:NCTC12078_02738"/>
<gene>
    <name evidence="2" type="ORF">NCTC12078_02738</name>
</gene>
<sequence>MDEFQIRQIRNYLLSKNLPIDLLVEVEDHFVMQITDIMKREDINFDNAFYQVKILWENELSFPKYKIQFNLNDVTHFVRKINRNILRETLKKTFFYSIIIGTFVFGGILFFNENIFKNFSFIAFLAIFLAPLLGYILKWKDFQLAKKYDRYVLTYYQNFILIVAGGSGAFAQILFRYHEISPELYKTLNGAFTPEGIFAFFGCFMMIVWSVFNVICQLKYLGQINKVKPYLYYLKASS</sequence>
<dbReference type="Proteomes" id="UP000290013">
    <property type="component" value="Chromosome"/>
</dbReference>
<name>A0A4U8WGY2_9FLAO</name>
<feature type="transmembrane region" description="Helical" evidence="1">
    <location>
        <begin position="158"/>
        <end position="177"/>
    </location>
</feature>
<evidence type="ECO:0000313" key="3">
    <source>
        <dbReference type="Proteomes" id="UP000290013"/>
    </source>
</evidence>
<reference evidence="2 3" key="1">
    <citation type="submission" date="2019-02" db="EMBL/GenBank/DDBJ databases">
        <authorList>
            <consortium name="Pathogen Informatics"/>
        </authorList>
    </citation>
    <scope>NUCLEOTIDE SEQUENCE [LARGE SCALE GENOMIC DNA]</scope>
    <source>
        <strain evidence="2 3">3012STDY6944375</strain>
    </source>
</reference>
<dbReference type="AlphaFoldDB" id="A0A4U8WGY2"/>
<feature type="transmembrane region" description="Helical" evidence="1">
    <location>
        <begin position="93"/>
        <end position="112"/>
    </location>
</feature>
<feature type="transmembrane region" description="Helical" evidence="1">
    <location>
        <begin position="118"/>
        <end position="137"/>
    </location>
</feature>
<protein>
    <submittedName>
        <fullName evidence="2">Uncharacterized protein</fullName>
    </submittedName>
</protein>
<keyword evidence="1" id="KW-0812">Transmembrane</keyword>
<feature type="transmembrane region" description="Helical" evidence="1">
    <location>
        <begin position="197"/>
        <end position="216"/>
    </location>
</feature>
<keyword evidence="1" id="KW-1133">Transmembrane helix</keyword>
<dbReference type="EMBL" id="LR215974">
    <property type="protein sequence ID" value="VFB04700.1"/>
    <property type="molecule type" value="Genomic_DNA"/>
</dbReference>
<organism evidence="2 3">
    <name type="scientific">Chryseobacterium taihuense</name>
    <dbReference type="NCBI Taxonomy" id="1141221"/>
    <lineage>
        <taxon>Bacteria</taxon>
        <taxon>Pseudomonadati</taxon>
        <taxon>Bacteroidota</taxon>
        <taxon>Flavobacteriia</taxon>
        <taxon>Flavobacteriales</taxon>
        <taxon>Weeksellaceae</taxon>
        <taxon>Chryseobacterium group</taxon>
        <taxon>Chryseobacterium</taxon>
    </lineage>
</organism>
<keyword evidence="1" id="KW-0472">Membrane</keyword>
<accession>A0A4U8WGY2</accession>
<proteinExistence type="predicted"/>